<dbReference type="EMBL" id="CACVKT020010232">
    <property type="protein sequence ID" value="CAC5425421.1"/>
    <property type="molecule type" value="Genomic_DNA"/>
</dbReference>
<dbReference type="InterPro" id="IPR001841">
    <property type="entry name" value="Znf_RING"/>
</dbReference>
<evidence type="ECO:0000313" key="7">
    <source>
        <dbReference type="Proteomes" id="UP000507470"/>
    </source>
</evidence>
<dbReference type="SMART" id="SM00184">
    <property type="entry name" value="RING"/>
    <property type="match status" value="1"/>
</dbReference>
<dbReference type="PANTHER" id="PTHR10131:SF94">
    <property type="entry name" value="TNF RECEPTOR-ASSOCIATED FACTOR 4"/>
    <property type="match status" value="1"/>
</dbReference>
<dbReference type="AlphaFoldDB" id="A0A6J8F1R1"/>
<dbReference type="Proteomes" id="UP000507470">
    <property type="component" value="Unassembled WGS sequence"/>
</dbReference>
<sequence>MPDIDHDITIFHGFLHTSDTTIYYRRARLFLSITVMFRLLLFMECTLLDCGKFEFINKKNTTDLFTIIIMTKRRGKELKVPEEPEERYFLNPESVSSHLFCSICQDVFNQPYRAPCGHSFCKACITSWLRNSKTCPEDRKSLQFHQMHHDFIVENIIGDQMVACPFRKSGCDFIGQLQMLKSHKKSCDFNPNNLPDFLKNKEKDNTPDLNVTDNEVMPSPAKPSLMMRLFRSGDSQKNLLKTMFEDKENTPST</sequence>
<dbReference type="InterPro" id="IPR013083">
    <property type="entry name" value="Znf_RING/FYVE/PHD"/>
</dbReference>
<dbReference type="PROSITE" id="PS00518">
    <property type="entry name" value="ZF_RING_1"/>
    <property type="match status" value="1"/>
</dbReference>
<keyword evidence="2 4" id="KW-0863">Zinc-finger</keyword>
<protein>
    <recommendedName>
        <fullName evidence="5">RING-type domain-containing protein</fullName>
    </recommendedName>
</protein>
<keyword evidence="7" id="KW-1185">Reference proteome</keyword>
<evidence type="ECO:0000313" key="6">
    <source>
        <dbReference type="EMBL" id="CAC5425421.1"/>
    </source>
</evidence>
<evidence type="ECO:0000256" key="1">
    <source>
        <dbReference type="ARBA" id="ARBA00022723"/>
    </source>
</evidence>
<keyword evidence="3" id="KW-0862">Zinc</keyword>
<proteinExistence type="predicted"/>
<dbReference type="Gene3D" id="3.30.40.10">
    <property type="entry name" value="Zinc/RING finger domain, C3HC4 (zinc finger)"/>
    <property type="match status" value="2"/>
</dbReference>
<evidence type="ECO:0000259" key="5">
    <source>
        <dbReference type="PROSITE" id="PS50089"/>
    </source>
</evidence>
<dbReference type="SUPFAM" id="SSF49599">
    <property type="entry name" value="TRAF domain-like"/>
    <property type="match status" value="1"/>
</dbReference>
<organism evidence="6 7">
    <name type="scientific">Mytilus coruscus</name>
    <name type="common">Sea mussel</name>
    <dbReference type="NCBI Taxonomy" id="42192"/>
    <lineage>
        <taxon>Eukaryota</taxon>
        <taxon>Metazoa</taxon>
        <taxon>Spiralia</taxon>
        <taxon>Lophotrochozoa</taxon>
        <taxon>Mollusca</taxon>
        <taxon>Bivalvia</taxon>
        <taxon>Autobranchia</taxon>
        <taxon>Pteriomorphia</taxon>
        <taxon>Mytilida</taxon>
        <taxon>Mytiloidea</taxon>
        <taxon>Mytilidae</taxon>
        <taxon>Mytilinae</taxon>
        <taxon>Mytilus</taxon>
    </lineage>
</organism>
<dbReference type="Pfam" id="PF13923">
    <property type="entry name" value="zf-C3HC4_2"/>
    <property type="match status" value="1"/>
</dbReference>
<evidence type="ECO:0000256" key="3">
    <source>
        <dbReference type="ARBA" id="ARBA00022833"/>
    </source>
</evidence>
<evidence type="ECO:0000256" key="2">
    <source>
        <dbReference type="ARBA" id="ARBA00022771"/>
    </source>
</evidence>
<gene>
    <name evidence="6" type="ORF">MCOR_57244</name>
</gene>
<dbReference type="PANTHER" id="PTHR10131">
    <property type="entry name" value="TNF RECEPTOR ASSOCIATED FACTOR"/>
    <property type="match status" value="1"/>
</dbReference>
<feature type="domain" description="RING-type" evidence="5">
    <location>
        <begin position="101"/>
        <end position="139"/>
    </location>
</feature>
<keyword evidence="1" id="KW-0479">Metal-binding</keyword>
<dbReference type="GO" id="GO:0008270">
    <property type="term" value="F:zinc ion binding"/>
    <property type="evidence" value="ECO:0007669"/>
    <property type="project" value="UniProtKB-KW"/>
</dbReference>
<name>A0A6J8F1R1_MYTCO</name>
<dbReference type="SUPFAM" id="SSF57850">
    <property type="entry name" value="RING/U-box"/>
    <property type="match status" value="1"/>
</dbReference>
<dbReference type="InterPro" id="IPR017907">
    <property type="entry name" value="Znf_RING_CS"/>
</dbReference>
<dbReference type="PROSITE" id="PS50089">
    <property type="entry name" value="ZF_RING_2"/>
    <property type="match status" value="1"/>
</dbReference>
<dbReference type="OrthoDB" id="1630758at2759"/>
<evidence type="ECO:0000256" key="4">
    <source>
        <dbReference type="PROSITE-ProRule" id="PRU00175"/>
    </source>
</evidence>
<accession>A0A6J8F1R1</accession>
<reference evidence="6 7" key="1">
    <citation type="submission" date="2020-06" db="EMBL/GenBank/DDBJ databases">
        <authorList>
            <person name="Li R."/>
            <person name="Bekaert M."/>
        </authorList>
    </citation>
    <scope>NUCLEOTIDE SEQUENCE [LARGE SCALE GENOMIC DNA]</scope>
    <source>
        <strain evidence="7">wild</strain>
    </source>
</reference>